<dbReference type="Proteomes" id="UP000178700">
    <property type="component" value="Unassembled WGS sequence"/>
</dbReference>
<dbReference type="InterPro" id="IPR023346">
    <property type="entry name" value="Lysozyme-like_dom_sf"/>
</dbReference>
<reference evidence="2 3" key="1">
    <citation type="journal article" date="2016" name="Nat. Commun.">
        <title>Thousands of microbial genomes shed light on interconnected biogeochemical processes in an aquifer system.</title>
        <authorList>
            <person name="Anantharaman K."/>
            <person name="Brown C.T."/>
            <person name="Hug L.A."/>
            <person name="Sharon I."/>
            <person name="Castelle C.J."/>
            <person name="Probst A.J."/>
            <person name="Thomas B.C."/>
            <person name="Singh A."/>
            <person name="Wilkins M.J."/>
            <person name="Karaoz U."/>
            <person name="Brodie E.L."/>
            <person name="Williams K.H."/>
            <person name="Hubbard S.S."/>
            <person name="Banfield J.F."/>
        </authorList>
    </citation>
    <scope>NUCLEOTIDE SEQUENCE [LARGE SCALE GENOMIC DNA]</scope>
</reference>
<dbReference type="AlphaFoldDB" id="A0A1F6V9L5"/>
<organism evidence="2 3">
    <name type="scientific">Candidatus Nomurabacteria bacterium RIFCSPHIGHO2_01_FULL_39_10</name>
    <dbReference type="NCBI Taxonomy" id="1801733"/>
    <lineage>
        <taxon>Bacteria</taxon>
        <taxon>Candidatus Nomuraibacteriota</taxon>
    </lineage>
</organism>
<dbReference type="InterPro" id="IPR018247">
    <property type="entry name" value="EF_Hand_1_Ca_BS"/>
</dbReference>
<evidence type="ECO:0000259" key="1">
    <source>
        <dbReference type="PROSITE" id="PS50222"/>
    </source>
</evidence>
<dbReference type="GO" id="GO:0005509">
    <property type="term" value="F:calcium ion binding"/>
    <property type="evidence" value="ECO:0007669"/>
    <property type="project" value="InterPro"/>
</dbReference>
<dbReference type="PROSITE" id="PS50222">
    <property type="entry name" value="EF_HAND_2"/>
    <property type="match status" value="1"/>
</dbReference>
<accession>A0A1F6V9L5</accession>
<gene>
    <name evidence="2" type="ORF">A2642_01375</name>
</gene>
<dbReference type="Gene3D" id="1.10.530.10">
    <property type="match status" value="1"/>
</dbReference>
<dbReference type="SUPFAM" id="SSF52266">
    <property type="entry name" value="SGNH hydrolase"/>
    <property type="match status" value="1"/>
</dbReference>
<comment type="caution">
    <text evidence="2">The sequence shown here is derived from an EMBL/GenBank/DDBJ whole genome shotgun (WGS) entry which is preliminary data.</text>
</comment>
<feature type="domain" description="EF-hand" evidence="1">
    <location>
        <begin position="486"/>
        <end position="509"/>
    </location>
</feature>
<dbReference type="InterPro" id="IPR036514">
    <property type="entry name" value="SGNH_hydro_sf"/>
</dbReference>
<name>A0A1F6V9L5_9BACT</name>
<evidence type="ECO:0000313" key="3">
    <source>
        <dbReference type="Proteomes" id="UP000178700"/>
    </source>
</evidence>
<proteinExistence type="predicted"/>
<evidence type="ECO:0000313" key="2">
    <source>
        <dbReference type="EMBL" id="OGI66347.1"/>
    </source>
</evidence>
<dbReference type="EMBL" id="MFTJ01000013">
    <property type="protein sequence ID" value="OGI66347.1"/>
    <property type="molecule type" value="Genomic_DNA"/>
</dbReference>
<dbReference type="PROSITE" id="PS00018">
    <property type="entry name" value="EF_HAND_1"/>
    <property type="match status" value="1"/>
</dbReference>
<sequence length="509" mass="57292">MSNKIIFVLILITLFFSISIIAEPQKILILGDSHYAGTYGQELDKLLTQSGNTIESYGCVSAQPSWYLSISQTCKKSQGSTISGVKQDYASPQIDKLLEDFNPQIIIISLGGNPAGQTPSSYSQTTSSLTKKIKDQNRKCYWIGPPGKTDSIEAAERDLRYQAIQQGIGNNCILIDSRELVKLNKDEIHFSDTTRPTQWATSVFKKIEELTLPFTGPPISALETQDEKNAYADFDTEPQIVEDASIPQEPTTSGFNANNQQSAATAKTISTQSFCDNPKRCQNIDEVWYKRIGIYINPLFAELIWDPRTNSWKTFQEIYAPPQPQAFPSQQTLPSTTLLPIDESTLSKKILQEKAQQKYDDAFYAKVNQIATNLNTKPEYLIAVMRFETGGTFDPCKKSKWSSATGLIQFLKSTAIRLATTTDQLCTMTQVQQLDYVEKYFKQFKHKIRPNNLGDIAMAVFWPRAINQPDDYVLFKQGTGAYNSNKALDRDNNGEITRAEYLNLVIKRM</sequence>
<dbReference type="InterPro" id="IPR002048">
    <property type="entry name" value="EF_hand_dom"/>
</dbReference>
<protein>
    <recommendedName>
        <fullName evidence="1">EF-hand domain-containing protein</fullName>
    </recommendedName>
</protein>
<dbReference type="Gene3D" id="3.40.50.1110">
    <property type="entry name" value="SGNH hydrolase"/>
    <property type="match status" value="1"/>
</dbReference>
<dbReference type="SUPFAM" id="SSF53955">
    <property type="entry name" value="Lysozyme-like"/>
    <property type="match status" value="1"/>
</dbReference>